<name>A0A3N6M927_9BURK</name>
<reference evidence="2 3" key="1">
    <citation type="submission" date="2018-11" db="EMBL/GenBank/DDBJ databases">
        <title>Paraburkholderia sp. DHOA04, isolated from soil.</title>
        <authorList>
            <person name="Gao Z.-H."/>
            <person name="Qiu L.-H."/>
            <person name="Fu J.-C."/>
        </authorList>
    </citation>
    <scope>NUCLEOTIDE SEQUENCE [LARGE SCALE GENOMIC DNA]</scope>
    <source>
        <strain evidence="2 3">DHOA04</strain>
    </source>
</reference>
<evidence type="ECO:0000313" key="3">
    <source>
        <dbReference type="Proteomes" id="UP000272778"/>
    </source>
</evidence>
<keyword evidence="3" id="KW-1185">Reference proteome</keyword>
<dbReference type="RefSeq" id="WP_124153812.1">
    <property type="nucleotide sequence ID" value="NZ_RQIS01000028.1"/>
</dbReference>
<feature type="region of interest" description="Disordered" evidence="1">
    <location>
        <begin position="1069"/>
        <end position="1094"/>
    </location>
</feature>
<proteinExistence type="predicted"/>
<evidence type="ECO:0000313" key="2">
    <source>
        <dbReference type="EMBL" id="RQH00224.1"/>
    </source>
</evidence>
<sequence length="1114" mass="118467">MAINILIVIDGEFQFQTNSVTDFTFNALVSTLKGAGFQVTTANREADPGADHQNFVFGDPSINLLGFDMIWMIADGGFNDAPPSGPEGTKGPLDANQLNAIASFMEQGGGVFAVGDHYSLGSDMCGQIPRVRIMRSWYGLNDPTNPPVPPNAPPNFTALGSTRADTTVKNSSGTYPTTDYMGNTITQPYAYFENQSDALPQTITPASSPAHPVLRNNGHDVTVYPDHMHEGNALGVVPSFDYTQLSPYGDTSQREFRTITSAPPEMPTVIATGQSHKQASYSVNATGPVAVDASPAGTSTVNTLSVYDGRNVGVGRIVTGSTFHHYLDINLTGVLATTATTLNNMVGGDAEQGQGLSANAAAFADIQAVYINITNWLARPQPAIGLILDRSTFSQNEVTATPNFPAAIYVTVDGLKPSQFPGGGITTLTPTAAQLTQWAPAVTISGSAPITIVPTGVASDDPTLADRLQRFTFTYQVNFTGNAFGFTGNVATIPVSASLTTSAATSPLTDSGLLELIKDANPYMLDLADGNSTSWLSSDIKVFHVVAGDTFQGVSLPANATRADALNFLRSIVSSITPSQFTQLPSTEAGSVLSVAAVTTGNPPKPVYNFALARVRLSPAGGDANPVQVFFRTFISQTTAALTYQLDGSGMPTEGYLQTSGTPPIDLPGTQNGGTQWLSFPYFSAIRVQPPSAQTDSDNSKPVQASVGYQFYGALIDNNLNDPYLTSTPVSGGAQKSLPTILMGEHQCVVTEVIYTGAPIVNGATPSKSDKISQRNLAISSVANPGLSASRVAMHTFEIEATPGAISADFPPDELLFAWSRTIPGGTLLNLHIPSWNAQDVVDLANRFYARHDIRAIDAHTIELPSGGDRYVPIPKSLSRQTGVLSVQFPLGIRKGQRFDVSVQQITNRQRVTEPPPRQGEQITLEEARKLIAGISSTASKETGIARSADGVPRGVFGLGDGRTLVTDLSVFDSAGDHAIILTQPSPKLLEAASLESRQWREPIGAFQIGIPVSTQEDMLLYHLQLLSIMSWRVEHLDPKSPWYPTMVYYLELLILKVLALGGNPHTVPPTPDGNIPVLHGGGKDDGGDDECKDEDTRGVVIVNIYAQGKEHKK</sequence>
<dbReference type="OrthoDB" id="5937513at2"/>
<dbReference type="EMBL" id="RQIS01000028">
    <property type="protein sequence ID" value="RQH00224.1"/>
    <property type="molecule type" value="Genomic_DNA"/>
</dbReference>
<accession>A0A3N6M927</accession>
<dbReference type="Proteomes" id="UP000272778">
    <property type="component" value="Unassembled WGS sequence"/>
</dbReference>
<organism evidence="2 3">
    <name type="scientific">Paraburkholderia dinghuensis</name>
    <dbReference type="NCBI Taxonomy" id="2305225"/>
    <lineage>
        <taxon>Bacteria</taxon>
        <taxon>Pseudomonadati</taxon>
        <taxon>Pseudomonadota</taxon>
        <taxon>Betaproteobacteria</taxon>
        <taxon>Burkholderiales</taxon>
        <taxon>Burkholderiaceae</taxon>
        <taxon>Paraburkholderia</taxon>
    </lineage>
</organism>
<protein>
    <submittedName>
        <fullName evidence="2">Uncharacterized protein</fullName>
    </submittedName>
</protein>
<evidence type="ECO:0000256" key="1">
    <source>
        <dbReference type="SAM" id="MobiDB-lite"/>
    </source>
</evidence>
<dbReference type="AlphaFoldDB" id="A0A3N6M927"/>
<gene>
    <name evidence="2" type="ORF">D1Y85_25245</name>
</gene>
<comment type="caution">
    <text evidence="2">The sequence shown here is derived from an EMBL/GenBank/DDBJ whole genome shotgun (WGS) entry which is preliminary data.</text>
</comment>